<organism evidence="2 3">
    <name type="scientific">Streptomyces halstedii</name>
    <dbReference type="NCBI Taxonomy" id="1944"/>
    <lineage>
        <taxon>Bacteria</taxon>
        <taxon>Bacillati</taxon>
        <taxon>Actinomycetota</taxon>
        <taxon>Actinomycetes</taxon>
        <taxon>Kitasatosporales</taxon>
        <taxon>Streptomycetaceae</taxon>
        <taxon>Streptomyces</taxon>
    </lineage>
</organism>
<keyword evidence="1" id="KW-0812">Transmembrane</keyword>
<proteinExistence type="predicted"/>
<evidence type="ECO:0000313" key="3">
    <source>
        <dbReference type="Proteomes" id="UP000471293"/>
    </source>
</evidence>
<evidence type="ECO:0000256" key="1">
    <source>
        <dbReference type="SAM" id="Phobius"/>
    </source>
</evidence>
<gene>
    <name evidence="2" type="ORF">G3I29_20445</name>
</gene>
<comment type="caution">
    <text evidence="2">The sequence shown here is derived from an EMBL/GenBank/DDBJ whole genome shotgun (WGS) entry which is preliminary data.</text>
</comment>
<accession>A0A6N9U733</accession>
<dbReference type="RefSeq" id="WP_164346614.1">
    <property type="nucleotide sequence ID" value="NZ_JAAGLQ010000440.1"/>
</dbReference>
<feature type="transmembrane region" description="Helical" evidence="1">
    <location>
        <begin position="16"/>
        <end position="41"/>
    </location>
</feature>
<dbReference type="Pfam" id="PF19857">
    <property type="entry name" value="DUF6332"/>
    <property type="match status" value="1"/>
</dbReference>
<dbReference type="Proteomes" id="UP000471293">
    <property type="component" value="Unassembled WGS sequence"/>
</dbReference>
<protein>
    <submittedName>
        <fullName evidence="2">Uncharacterized protein</fullName>
    </submittedName>
</protein>
<feature type="transmembrane region" description="Helical" evidence="1">
    <location>
        <begin position="50"/>
        <end position="72"/>
    </location>
</feature>
<dbReference type="AlphaFoldDB" id="A0A6N9U733"/>
<dbReference type="InterPro" id="IPR046295">
    <property type="entry name" value="DUF6332"/>
</dbReference>
<evidence type="ECO:0000313" key="2">
    <source>
        <dbReference type="EMBL" id="NEA17833.1"/>
    </source>
</evidence>
<reference evidence="2 3" key="1">
    <citation type="submission" date="2020-01" db="EMBL/GenBank/DDBJ databases">
        <title>Insect and environment-associated Actinomycetes.</title>
        <authorList>
            <person name="Currrie C."/>
            <person name="Chevrette M."/>
            <person name="Carlson C."/>
            <person name="Stubbendieck R."/>
            <person name="Wendt-Pienkowski E."/>
        </authorList>
    </citation>
    <scope>NUCLEOTIDE SEQUENCE [LARGE SCALE GENOMIC DNA]</scope>
    <source>
        <strain evidence="2 3">SID11342</strain>
    </source>
</reference>
<sequence>MGQRTRAERDAMTVEIGYALVSGFVVAAATFGGVSLPALFLDLPATADRLLLMAGAVLGAVVFVVRVVHVLWRFPGSAAVLPPGAGQPSQPGRTSPDS</sequence>
<keyword evidence="1" id="KW-0472">Membrane</keyword>
<name>A0A6N9U733_STRHA</name>
<dbReference type="EMBL" id="JAAGLQ010000440">
    <property type="protein sequence ID" value="NEA17833.1"/>
    <property type="molecule type" value="Genomic_DNA"/>
</dbReference>
<keyword evidence="1" id="KW-1133">Transmembrane helix</keyword>